<proteinExistence type="predicted"/>
<evidence type="ECO:0000313" key="1">
    <source>
        <dbReference type="EMBL" id="SFW62751.1"/>
    </source>
</evidence>
<evidence type="ECO:0000313" key="2">
    <source>
        <dbReference type="EMBL" id="WQG92567.1"/>
    </source>
</evidence>
<keyword evidence="4" id="KW-1185">Reference proteome</keyword>
<dbReference type="Proteomes" id="UP000183788">
    <property type="component" value="Unassembled WGS sequence"/>
</dbReference>
<evidence type="ECO:0000313" key="3">
    <source>
        <dbReference type="Proteomes" id="UP000183788"/>
    </source>
</evidence>
<dbReference type="EMBL" id="FPIZ01000009">
    <property type="protein sequence ID" value="SFW62751.1"/>
    <property type="molecule type" value="Genomic_DNA"/>
</dbReference>
<name>A0A1K1QS58_9BACT</name>
<evidence type="ECO:0000313" key="4">
    <source>
        <dbReference type="Proteomes" id="UP001326715"/>
    </source>
</evidence>
<dbReference type="AlphaFoldDB" id="A0A1K1QS58"/>
<reference evidence="2 4" key="2">
    <citation type="submission" date="2023-11" db="EMBL/GenBank/DDBJ databases">
        <title>MicrobeMod: A computational toolkit for identifying prokaryotic methylation and restriction-modification with nanopore sequencing.</title>
        <authorList>
            <person name="Crits-Christoph A."/>
            <person name="Kang S.C."/>
            <person name="Lee H."/>
            <person name="Ostrov N."/>
        </authorList>
    </citation>
    <scope>NUCLEOTIDE SEQUENCE [LARGE SCALE GENOMIC DNA]</scope>
    <source>
        <strain evidence="2 4">ATCC 23090</strain>
    </source>
</reference>
<accession>A0A1K1QS58</accession>
<reference evidence="1 3" key="1">
    <citation type="submission" date="2016-11" db="EMBL/GenBank/DDBJ databases">
        <authorList>
            <person name="Jaros S."/>
            <person name="Januszkiewicz K."/>
            <person name="Wedrychowicz H."/>
        </authorList>
    </citation>
    <scope>NUCLEOTIDE SEQUENCE [LARGE SCALE GENOMIC DNA]</scope>
    <source>
        <strain evidence="1 3">DSM 784</strain>
    </source>
</reference>
<dbReference type="Proteomes" id="UP001326715">
    <property type="component" value="Chromosome"/>
</dbReference>
<protein>
    <submittedName>
        <fullName evidence="1">Uncharacterized protein</fullName>
    </submittedName>
</protein>
<sequence length="165" mass="18569">MDKLILFGILASILFILAFYIDKLISLFEDVDEKEVLGVGYGTCTRGGFPVASANPEAPELMTGIHRNVDNQYVYIYPNPRDRFLAGYFVQVVGTRILYKIGNYGDDAIVIGIPEKLQGKRFTLQYAAYDNMDRVSNKITVVIDAVEVEADNMADTRTLDWMPEN</sequence>
<organism evidence="1 3">
    <name type="scientific">Chitinophaga sancti</name>
    <dbReference type="NCBI Taxonomy" id="1004"/>
    <lineage>
        <taxon>Bacteria</taxon>
        <taxon>Pseudomonadati</taxon>
        <taxon>Bacteroidota</taxon>
        <taxon>Chitinophagia</taxon>
        <taxon>Chitinophagales</taxon>
        <taxon>Chitinophagaceae</taxon>
        <taxon>Chitinophaga</taxon>
    </lineage>
</organism>
<dbReference type="EMBL" id="CP140154">
    <property type="protein sequence ID" value="WQG92567.1"/>
    <property type="molecule type" value="Genomic_DNA"/>
</dbReference>
<gene>
    <name evidence="1" type="ORF">SAMN05661012_02997</name>
    <name evidence="2" type="ORF">SR876_13705</name>
</gene>
<dbReference type="OrthoDB" id="660941at2"/>
<dbReference type="RefSeq" id="WP_072361618.1">
    <property type="nucleotide sequence ID" value="NZ_CBHWAX010000006.1"/>
</dbReference>